<comment type="caution">
    <text evidence="1">The sequence shown here is derived from an EMBL/GenBank/DDBJ whole genome shotgun (WGS) entry which is preliminary data.</text>
</comment>
<dbReference type="EMBL" id="JAHCVJ010000011">
    <property type="protein sequence ID" value="MBT0666338.1"/>
    <property type="molecule type" value="Genomic_DNA"/>
</dbReference>
<reference evidence="1 2" key="1">
    <citation type="submission" date="2021-05" db="EMBL/GenBank/DDBJ databases">
        <title>The draft genome of Geobacter pelophilus DSM 12255.</title>
        <authorList>
            <person name="Xu Z."/>
            <person name="Masuda Y."/>
            <person name="Itoh H."/>
            <person name="Senoo K."/>
        </authorList>
    </citation>
    <scope>NUCLEOTIDE SEQUENCE [LARGE SCALE GENOMIC DNA]</scope>
    <source>
        <strain evidence="1 2">DSM 12255</strain>
    </source>
</reference>
<protein>
    <recommendedName>
        <fullName evidence="3">Mu-like prophage FluMu N-terminal domain-containing protein</fullName>
    </recommendedName>
</protein>
<accession>A0AAW4LB65</accession>
<dbReference type="Proteomes" id="UP000811899">
    <property type="component" value="Unassembled WGS sequence"/>
</dbReference>
<dbReference type="RefSeq" id="WP_214173113.1">
    <property type="nucleotide sequence ID" value="NZ_JAHCVJ010000011.1"/>
</dbReference>
<proteinExistence type="predicted"/>
<evidence type="ECO:0000313" key="1">
    <source>
        <dbReference type="EMBL" id="MBT0666338.1"/>
    </source>
</evidence>
<name>A0AAW4LB65_9BACT</name>
<organism evidence="1 2">
    <name type="scientific">Geoanaerobacter pelophilus</name>
    <dbReference type="NCBI Taxonomy" id="60036"/>
    <lineage>
        <taxon>Bacteria</taxon>
        <taxon>Pseudomonadati</taxon>
        <taxon>Thermodesulfobacteriota</taxon>
        <taxon>Desulfuromonadia</taxon>
        <taxon>Geobacterales</taxon>
        <taxon>Geobacteraceae</taxon>
        <taxon>Geoanaerobacter</taxon>
    </lineage>
</organism>
<sequence length="148" mass="16182">MRVEVNPGYHVDTKLRKEPFFPGEQFDLDDKEANRLIGLQVVKAATGKTSLTDNGAPSSPQLNVAETVKLVMAAGSLTELQQFKNGEERKGVLDAIAKRESQIDEETAVILAAGIPDLETLEKCLINEKRSAVIAAIEQRRAELTPPE</sequence>
<keyword evidence="2" id="KW-1185">Reference proteome</keyword>
<dbReference type="AlphaFoldDB" id="A0AAW4LB65"/>
<gene>
    <name evidence="1" type="ORF">KI809_18680</name>
</gene>
<evidence type="ECO:0000313" key="2">
    <source>
        <dbReference type="Proteomes" id="UP000811899"/>
    </source>
</evidence>
<evidence type="ECO:0008006" key="3">
    <source>
        <dbReference type="Google" id="ProtNLM"/>
    </source>
</evidence>